<proteinExistence type="predicted"/>
<dbReference type="RefSeq" id="WP_009780951.1">
    <property type="nucleotide sequence ID" value="NZ_CH672395.1"/>
</dbReference>
<reference evidence="2 3" key="1">
    <citation type="journal article" date="2007" name="Nature">
        <title>Light stimulates growth of proteorhodopsin-containing marine Flavobacteria.</title>
        <authorList>
            <person name="Gomez-Consarnau L."/>
            <person name="Gonzalez J.M."/>
            <person name="Coll-Llado M."/>
            <person name="Gourdon P."/>
            <person name="Pascher T."/>
            <person name="Neutze R."/>
            <person name="Pedros-Alio C."/>
            <person name="Pinhassi J."/>
        </authorList>
    </citation>
    <scope>NUCLEOTIDE SEQUENCE [LARGE SCALE GENOMIC DNA]</scope>
    <source>
        <strain evidence="2 3">MED217</strain>
    </source>
</reference>
<dbReference type="Proteomes" id="UP000001601">
    <property type="component" value="Unassembled WGS sequence"/>
</dbReference>
<gene>
    <name evidence="2" type="ORF">MED217_12984</name>
</gene>
<dbReference type="AlphaFoldDB" id="A3XPV5"/>
<evidence type="ECO:0000259" key="1">
    <source>
        <dbReference type="Pfam" id="PF03235"/>
    </source>
</evidence>
<organism evidence="2 3">
    <name type="scientific">Leeuwenhoekiella blandensis (strain CECT 7118 / CCUG 51940 / KCTC 22103 / MED217)</name>
    <name type="common">Flavobacterium sp. (strain MED217)</name>
    <dbReference type="NCBI Taxonomy" id="398720"/>
    <lineage>
        <taxon>Bacteria</taxon>
        <taxon>Pseudomonadati</taxon>
        <taxon>Bacteroidota</taxon>
        <taxon>Flavobacteriia</taxon>
        <taxon>Flavobacteriales</taxon>
        <taxon>Flavobacteriaceae</taxon>
        <taxon>Leeuwenhoekiella</taxon>
    </lineage>
</organism>
<dbReference type="EMBL" id="AANC01000008">
    <property type="protein sequence ID" value="EAQ48422.1"/>
    <property type="molecule type" value="Genomic_DNA"/>
</dbReference>
<dbReference type="Pfam" id="PF03235">
    <property type="entry name" value="GmrSD_N"/>
    <property type="match status" value="1"/>
</dbReference>
<accession>A3XPV5</accession>
<dbReference type="PANTHER" id="PTHR37292:SF2">
    <property type="entry name" value="DUF262 DOMAIN-CONTAINING PROTEIN"/>
    <property type="match status" value="1"/>
</dbReference>
<name>A3XPV5_LEEBM</name>
<dbReference type="PANTHER" id="PTHR37292">
    <property type="entry name" value="VNG6097C"/>
    <property type="match status" value="1"/>
</dbReference>
<dbReference type="STRING" id="398720.MED217_12984"/>
<dbReference type="InterPro" id="IPR004919">
    <property type="entry name" value="GmrSD_N"/>
</dbReference>
<dbReference type="eggNOG" id="COG1479">
    <property type="taxonomic scope" value="Bacteria"/>
</dbReference>
<dbReference type="HOGENOM" id="CLU_021082_0_0_10"/>
<feature type="domain" description="GmrSD restriction endonucleases N-terminal" evidence="1">
    <location>
        <begin position="13"/>
        <end position="258"/>
    </location>
</feature>
<comment type="caution">
    <text evidence="2">The sequence shown here is derived from an EMBL/GenBank/DDBJ whole genome shotgun (WGS) entry which is preliminary data.</text>
</comment>
<sequence>MKNVEKADRVHLGSLIDSLRKGHYVIPDFQRDFEWAPWDVLELIRSIFMDYYIGTLLLWKGNKENFKMLSCEPIYGFKDNLDAQHIVLDGQQRLTAIHYAFFAPEIPFPKRSNGVIYLIDIRALLEEDYENFIRYEFLTKKNKRFLKDKNAQFESHTFPLGEMKGGSWGTSDWIKEYRDYWRDKVEATEIEKDKESFELYADGAKQFRGIIEELLNEFYISYIELDHEIEVAKVCDIFTQINSKGVRLDIFDLLNAMLRPKDIFLKQMWRDAEEQLDFTNTKKMKTYILQVMSVLEQAYCSSKYLYYLVPESKKTIRKPDGSKDQIILIEDVEEFNERWYQSVKALKKAIESLQNPRDFGAIKSAFVPYPSIIPAFAAIKEFVAETKPSNTLDINRKIRKWYWASIFTNRYSSSVESTTAKDFMGLKKWFFDEDAMPDMIEEFTNSVKYIDLRNENPKGSAIYNAIFNLLVINEARDWSSFELPEYSELDDHHIVPYSIFKEEGGKAINSILNRTPISDSTNRHIIRNRMPHDYIQEMLDNNNQNQVYRVFESHLISRHAVSILLRKPFTKDDFDEFLEERKRTIFEAIQTQLIDEKINIPAHLKHLDSEIEEIEYTIRDLIVSKIGEDLISYRESVPPHIQDKVQRRIDSDIKKKPNVTSTDYNNFSKRVEFFDLREYQDTIVTKQNWEIFSSIFKDKNNLEIRFNQLGTLRNGIRHSRSISEIEQMDGEVAIKWFKTVLK</sequence>
<dbReference type="eggNOG" id="COG3472">
    <property type="taxonomic scope" value="Bacteria"/>
</dbReference>
<evidence type="ECO:0000313" key="3">
    <source>
        <dbReference type="Proteomes" id="UP000001601"/>
    </source>
</evidence>
<dbReference type="OrthoDB" id="9798761at2"/>
<protein>
    <recommendedName>
        <fullName evidence="1">GmrSD restriction endonucleases N-terminal domain-containing protein</fullName>
    </recommendedName>
</protein>
<keyword evidence="3" id="KW-1185">Reference proteome</keyword>
<evidence type="ECO:0000313" key="2">
    <source>
        <dbReference type="EMBL" id="EAQ48422.1"/>
    </source>
</evidence>